<evidence type="ECO:0000256" key="2">
    <source>
        <dbReference type="SAM" id="Phobius"/>
    </source>
</evidence>
<dbReference type="Proteomes" id="UP001470230">
    <property type="component" value="Unassembled WGS sequence"/>
</dbReference>
<feature type="transmembrane region" description="Helical" evidence="2">
    <location>
        <begin position="640"/>
        <end position="667"/>
    </location>
</feature>
<gene>
    <name evidence="4" type="ORF">M9Y10_014648</name>
</gene>
<evidence type="ECO:0000313" key="5">
    <source>
        <dbReference type="Proteomes" id="UP001470230"/>
    </source>
</evidence>
<feature type="transmembrane region" description="Helical" evidence="2">
    <location>
        <begin position="687"/>
        <end position="708"/>
    </location>
</feature>
<feature type="signal peptide" evidence="3">
    <location>
        <begin position="1"/>
        <end position="21"/>
    </location>
</feature>
<dbReference type="EMBL" id="JAPFFF010000002">
    <property type="protein sequence ID" value="KAK8896731.1"/>
    <property type="molecule type" value="Genomic_DNA"/>
</dbReference>
<feature type="region of interest" description="Disordered" evidence="1">
    <location>
        <begin position="1062"/>
        <end position="1095"/>
    </location>
</feature>
<feature type="transmembrane region" description="Helical" evidence="2">
    <location>
        <begin position="577"/>
        <end position="596"/>
    </location>
</feature>
<evidence type="ECO:0008006" key="6">
    <source>
        <dbReference type="Google" id="ProtNLM"/>
    </source>
</evidence>
<feature type="transmembrane region" description="Helical" evidence="2">
    <location>
        <begin position="891"/>
        <end position="914"/>
    </location>
</feature>
<evidence type="ECO:0000256" key="1">
    <source>
        <dbReference type="SAM" id="MobiDB-lite"/>
    </source>
</evidence>
<proteinExistence type="predicted"/>
<evidence type="ECO:0000313" key="4">
    <source>
        <dbReference type="EMBL" id="KAK8896731.1"/>
    </source>
</evidence>
<evidence type="ECO:0000256" key="3">
    <source>
        <dbReference type="SAM" id="SignalP"/>
    </source>
</evidence>
<name>A0ABR2L181_9EUKA</name>
<keyword evidence="2" id="KW-0472">Membrane</keyword>
<dbReference type="Pfam" id="PF04403">
    <property type="entry name" value="PqiA"/>
    <property type="match status" value="2"/>
</dbReference>
<feature type="compositionally biased region" description="Polar residues" evidence="1">
    <location>
        <begin position="1071"/>
        <end position="1088"/>
    </location>
</feature>
<feature type="transmembrane region" description="Helical" evidence="2">
    <location>
        <begin position="507"/>
        <end position="529"/>
    </location>
</feature>
<organism evidence="4 5">
    <name type="scientific">Tritrichomonas musculus</name>
    <dbReference type="NCBI Taxonomy" id="1915356"/>
    <lineage>
        <taxon>Eukaryota</taxon>
        <taxon>Metamonada</taxon>
        <taxon>Parabasalia</taxon>
        <taxon>Tritrichomonadida</taxon>
        <taxon>Tritrichomonadidae</taxon>
        <taxon>Tritrichomonas</taxon>
    </lineage>
</organism>
<comment type="caution">
    <text evidence="4">The sequence shown here is derived from an EMBL/GenBank/DDBJ whole genome shotgun (WGS) entry which is preliminary data.</text>
</comment>
<feature type="transmembrane region" description="Helical" evidence="2">
    <location>
        <begin position="958"/>
        <end position="979"/>
    </location>
</feature>
<keyword evidence="2" id="KW-0812">Transmembrane</keyword>
<protein>
    <recommendedName>
        <fullName evidence="6">Lipid-binding serum glycoprotein N-terminal domain-containing protein</fullName>
    </recommendedName>
</protein>
<feature type="transmembrane region" description="Helical" evidence="2">
    <location>
        <begin position="728"/>
        <end position="759"/>
    </location>
</feature>
<dbReference type="PANTHER" id="PTHR34730:SF1">
    <property type="entry name" value="PARAQUAT-INDUCIBLE PROTEIN A"/>
    <property type="match status" value="1"/>
</dbReference>
<dbReference type="PANTHER" id="PTHR34730">
    <property type="entry name" value="UNNAMED PRODUCT"/>
    <property type="match status" value="1"/>
</dbReference>
<feature type="transmembrane region" description="Helical" evidence="2">
    <location>
        <begin position="780"/>
        <end position="804"/>
    </location>
</feature>
<keyword evidence="3" id="KW-0732">Signal</keyword>
<keyword evidence="2" id="KW-1133">Transmembrane helix</keyword>
<accession>A0ABR2L181</accession>
<feature type="chain" id="PRO_5046892707" description="Lipid-binding serum glycoprotein N-terminal domain-containing protein" evidence="3">
    <location>
        <begin position="22"/>
        <end position="1095"/>
    </location>
</feature>
<keyword evidence="5" id="KW-1185">Reference proteome</keyword>
<reference evidence="4 5" key="1">
    <citation type="submission" date="2024-04" db="EMBL/GenBank/DDBJ databases">
        <title>Tritrichomonas musculus Genome.</title>
        <authorList>
            <person name="Alves-Ferreira E."/>
            <person name="Grigg M."/>
            <person name="Lorenzi H."/>
            <person name="Galac M."/>
        </authorList>
    </citation>
    <scope>NUCLEOTIDE SEQUENCE [LARGE SCALE GENOMIC DNA]</scope>
    <source>
        <strain evidence="4 5">EAF2021</strain>
    </source>
</reference>
<dbReference type="InterPro" id="IPR007498">
    <property type="entry name" value="PqiA-like"/>
</dbReference>
<sequence>MRIFIIELLFLLAFLPLHTKGFTREATNSSLECGNDFKCILKQLEINIPDQVINLNSTKIELLDMVLYGIDISYINFSYYPDETKIGDTIMIKVQINGTKFNGTLKAPIFSNIKAVAAISNVSFNIPLEFIKGSDGFIENVTIIEDAFYAHIDNFTIKVSGLLASLVKPFIPLLTNAAMDLINDNTKIYSLINPLIEKSSSNLFAKINKYLRSEINEPKPIHIPIHNANDLITLVKSPIIDWLRFVLNDLVGDASNPLNFNNLINRFMGPSALLKLTTLGKEFGFQVPIVISSPIPESQTTVDFIIKEVIISGINTWKDLSFLQPDPSSPFILDSHTGLGNLKINFSTTIKFTSIDINTSAVSHYSQDLDLYTELVSNTMDLDVQIAAPKGVENNFTDAQFANIDCLSKLVDMKETGVTKLLFNTTFRTFEYDTKGALDGWVLDTVRFVLDFFITNNLDLVPKFLNGFIYEYILLTALNDKLNSTLGPETTCPLVNYPPYKDIDLPSTISCFVVAVVLGVVIGTIVIIVTKQSRKGREKSAKLDEGNEGKTITLSGCQLFYRTDEDASLMLHPAIPLWGKFLIPLLILSCLALFISSNTGLGASVFLKLLIGESTKVSFPSMFDFGLINSITEMWQAKSYFLSVLIGLLSCLWPYTKLVIMIIVWILPAHILKVHIRSRILRILDELGKWSLLDSYVMILMLIAFHISLEFPIYNTKDLHHPFYLNVWVFPAYGFVTLILGTLLSLALSHIICGLNRIAKRHLKVQKKSTKRKGVFETQHWALNVLLVFFLVLSLGCFTCGIIFKSSSFDFVGLAGWFIDLLDRPTFQEYSVIDLGFGITKASEFPDSFAVRVTQAVFFLVTIIVPYIHMVLLFFLLFYPFTKKNLLTFYYVCETCYAWSCLDVFIISIIAAVLEIDQFAFFLVADKCDFLEPIIKKYFNQENYVKGHEKCFEVITRILGGSFFLVAAAIFHTVCTVWINIKARRLTRDEEESSAELNEGETNLNDADVEHEMDDIEESSPYVNNIDQTKLSDLKKEVKNSSKDSLSDHSVMNDMVKDSSINVISDVATPSKESLSINDTPSDSQSKLTDSDEKV</sequence>
<feature type="transmembrane region" description="Helical" evidence="2">
    <location>
        <begin position="856"/>
        <end position="879"/>
    </location>
</feature>